<keyword evidence="1" id="KW-0472">Membrane</keyword>
<feature type="transmembrane region" description="Helical" evidence="1">
    <location>
        <begin position="35"/>
        <end position="54"/>
    </location>
</feature>
<evidence type="ECO:0000313" key="3">
    <source>
        <dbReference type="Proteomes" id="UP000614047"/>
    </source>
</evidence>
<dbReference type="InterPro" id="IPR005325">
    <property type="entry name" value="DUF308_memb"/>
</dbReference>
<dbReference type="InterPro" id="IPR052712">
    <property type="entry name" value="Acid_resist_chaperone_HdeD"/>
</dbReference>
<dbReference type="GO" id="GO:0005886">
    <property type="term" value="C:plasma membrane"/>
    <property type="evidence" value="ECO:0007669"/>
    <property type="project" value="TreeGrafter"/>
</dbReference>
<dbReference type="Pfam" id="PF03729">
    <property type="entry name" value="DUF308"/>
    <property type="match status" value="1"/>
</dbReference>
<evidence type="ECO:0000313" key="2">
    <source>
        <dbReference type="EMBL" id="MBG6092387.1"/>
    </source>
</evidence>
<protein>
    <submittedName>
        <fullName evidence="2">Uncharacterized membrane protein HdeD (DUF308 family)</fullName>
    </submittedName>
</protein>
<feature type="transmembrane region" description="Helical" evidence="1">
    <location>
        <begin position="91"/>
        <end position="112"/>
    </location>
</feature>
<proteinExistence type="predicted"/>
<accession>A0A931GM95</accession>
<feature type="transmembrane region" description="Helical" evidence="1">
    <location>
        <begin position="7"/>
        <end position="29"/>
    </location>
</feature>
<keyword evidence="1" id="KW-1133">Transmembrane helix</keyword>
<evidence type="ECO:0000256" key="1">
    <source>
        <dbReference type="SAM" id="Phobius"/>
    </source>
</evidence>
<comment type="caution">
    <text evidence="2">The sequence shown here is derived from an EMBL/GenBank/DDBJ whole genome shotgun (WGS) entry which is preliminary data.</text>
</comment>
<keyword evidence="3" id="KW-1185">Reference proteome</keyword>
<feature type="transmembrane region" description="Helical" evidence="1">
    <location>
        <begin position="66"/>
        <end position="85"/>
    </location>
</feature>
<dbReference type="RefSeq" id="WP_197014579.1">
    <property type="nucleotide sequence ID" value="NZ_BAABES010000012.1"/>
</dbReference>
<dbReference type="PANTHER" id="PTHR34989">
    <property type="entry name" value="PROTEIN HDED"/>
    <property type="match status" value="1"/>
</dbReference>
<keyword evidence="1" id="KW-0812">Transmembrane</keyword>
<feature type="transmembrane region" description="Helical" evidence="1">
    <location>
        <begin position="124"/>
        <end position="144"/>
    </location>
</feature>
<feature type="transmembrane region" description="Helical" evidence="1">
    <location>
        <begin position="150"/>
        <end position="173"/>
    </location>
</feature>
<dbReference type="EMBL" id="JADOUA010000001">
    <property type="protein sequence ID" value="MBG6092387.1"/>
    <property type="molecule type" value="Genomic_DNA"/>
</dbReference>
<name>A0A931GM95_9ACTN</name>
<dbReference type="PANTHER" id="PTHR34989:SF1">
    <property type="entry name" value="PROTEIN HDED"/>
    <property type="match status" value="1"/>
</dbReference>
<organism evidence="2 3">
    <name type="scientific">Actinomadura viridis</name>
    <dbReference type="NCBI Taxonomy" id="58110"/>
    <lineage>
        <taxon>Bacteria</taxon>
        <taxon>Bacillati</taxon>
        <taxon>Actinomycetota</taxon>
        <taxon>Actinomycetes</taxon>
        <taxon>Streptosporangiales</taxon>
        <taxon>Thermomonosporaceae</taxon>
        <taxon>Actinomadura</taxon>
    </lineage>
</organism>
<reference evidence="2" key="1">
    <citation type="submission" date="2020-11" db="EMBL/GenBank/DDBJ databases">
        <title>Sequencing the genomes of 1000 actinobacteria strains.</title>
        <authorList>
            <person name="Klenk H.-P."/>
        </authorList>
    </citation>
    <scope>NUCLEOTIDE SEQUENCE</scope>
    <source>
        <strain evidence="2">DSM 43175</strain>
    </source>
</reference>
<gene>
    <name evidence="2" type="ORF">IW256_006500</name>
</gene>
<sequence length="187" mass="19654">MTRFTGGAWGVGVAVGVIAAALGVAIVVWPAATVVVVAVLFGVQLLINGVFRIVQAIVSAEASSGTRVLFTLLGVLSFIVGVLVLRHPLQTIVALGLLFGLFWLISGVMELVTAMTDRGMAGRGWIAALGALSVIAGLIMLAWPGLTLTVLTWFFGIWLITWGLLTLGLTLWVHHADTHGRLMGASR</sequence>
<dbReference type="Proteomes" id="UP000614047">
    <property type="component" value="Unassembled WGS sequence"/>
</dbReference>
<dbReference type="AlphaFoldDB" id="A0A931GM95"/>